<dbReference type="KEGG" id="bbig:BBBOND_0310780"/>
<name>A0A061DEF2_BABBI</name>
<sequence>MTVGGALEAVAKEVRSLSQALLQAERNPELFPPHVRRLRTIAAEVRQDRAKRGFNQDSLNPDSLPLERAGRVVYGLYDSRSPHLFFLASRQPAGLDVHRLFLTALKQRGNPLLDYLARTDFSLLGVYPIESIAAPGVPFAAMLRLTGVLRGPGHASCKELSVVTQDGPARHIRFRLKPIKHDFGKVLCMADAKTLRKTADEVLRLEGASNTSKVPLLEWEEKRTGAASQTQQKSKAFWTVFSKRFKASMPIMSAVDTVHVLRAFHESNKDTGVYVVAAPLLRHRTQELDKKGLVDALHILSRRIKHNTQQQLFRAMADHVPNVLWQMSAADVVATLWHLSRAGLADRDLAAYMQPKFCDTDHTLDDIGRGTAALAFARHGHTDAALFRRIEAGMSQDCSGEALFRAAWGMHMAGVDVDALLRSRVLTCLQHIQQSDSRATEVWRAILRDSDLYHTAFGQARSERQPESANPGAEGDGGSSAHYTQNVTS</sequence>
<dbReference type="VEuPathDB" id="PiroplasmaDB:BBBOND_0310780"/>
<proteinExistence type="predicted"/>
<dbReference type="GeneID" id="24565716"/>
<evidence type="ECO:0000313" key="3">
    <source>
        <dbReference type="Proteomes" id="UP000033188"/>
    </source>
</evidence>
<evidence type="ECO:0000256" key="1">
    <source>
        <dbReference type="SAM" id="MobiDB-lite"/>
    </source>
</evidence>
<dbReference type="Proteomes" id="UP000033188">
    <property type="component" value="Chromosome 3"/>
</dbReference>
<reference evidence="3" key="1">
    <citation type="journal article" date="2014" name="Nucleic Acids Res.">
        <title>The evolutionary dynamics of variant antigen genes in Babesia reveal a history of genomic innovation underlying host-parasite interaction.</title>
        <authorList>
            <person name="Jackson A.P."/>
            <person name="Otto T.D."/>
            <person name="Darby A."/>
            <person name="Ramaprasad A."/>
            <person name="Xia D."/>
            <person name="Echaide I.E."/>
            <person name="Farber M."/>
            <person name="Gahlot S."/>
            <person name="Gamble J."/>
            <person name="Gupta D."/>
            <person name="Gupta Y."/>
            <person name="Jackson L."/>
            <person name="Malandrin L."/>
            <person name="Malas T.B."/>
            <person name="Moussa E."/>
            <person name="Nair M."/>
            <person name="Reid A.J."/>
            <person name="Sanders M."/>
            <person name="Sharma J."/>
            <person name="Tracey A."/>
            <person name="Quail M.A."/>
            <person name="Weir W."/>
            <person name="Wastling J.M."/>
            <person name="Hall N."/>
            <person name="Willadsen P."/>
            <person name="Lingelbach K."/>
            <person name="Shiels B."/>
            <person name="Tait A."/>
            <person name="Berriman M."/>
            <person name="Allred D.R."/>
            <person name="Pain A."/>
        </authorList>
    </citation>
    <scope>NUCLEOTIDE SEQUENCE [LARGE SCALE GENOMIC DNA]</scope>
    <source>
        <strain evidence="3">Bond</strain>
    </source>
</reference>
<accession>A0A061DEF2</accession>
<dbReference type="AlphaFoldDB" id="A0A061DEF2"/>
<dbReference type="EMBL" id="LK391709">
    <property type="protein sequence ID" value="CDR97175.1"/>
    <property type="molecule type" value="Genomic_DNA"/>
</dbReference>
<evidence type="ECO:0000313" key="2">
    <source>
        <dbReference type="EMBL" id="CDR97175.1"/>
    </source>
</evidence>
<gene>
    <name evidence="2" type="ORF">BBBOND_0310780</name>
</gene>
<organism evidence="2 3">
    <name type="scientific">Babesia bigemina</name>
    <dbReference type="NCBI Taxonomy" id="5866"/>
    <lineage>
        <taxon>Eukaryota</taxon>
        <taxon>Sar</taxon>
        <taxon>Alveolata</taxon>
        <taxon>Apicomplexa</taxon>
        <taxon>Aconoidasida</taxon>
        <taxon>Piroplasmida</taxon>
        <taxon>Babesiidae</taxon>
        <taxon>Babesia</taxon>
    </lineage>
</organism>
<dbReference type="OMA" id="RRLCMPI"/>
<protein>
    <submittedName>
        <fullName evidence="2">Uncharacterized protein</fullName>
    </submittedName>
</protein>
<feature type="region of interest" description="Disordered" evidence="1">
    <location>
        <begin position="459"/>
        <end position="489"/>
    </location>
</feature>
<dbReference type="OrthoDB" id="330093at2759"/>
<keyword evidence="3" id="KW-1185">Reference proteome</keyword>
<dbReference type="RefSeq" id="XP_012769361.1">
    <property type="nucleotide sequence ID" value="XM_012913907.1"/>
</dbReference>